<evidence type="ECO:0000256" key="3">
    <source>
        <dbReference type="ARBA" id="ARBA00023163"/>
    </source>
</evidence>
<evidence type="ECO:0000259" key="5">
    <source>
        <dbReference type="PROSITE" id="PS50977"/>
    </source>
</evidence>
<dbReference type="InterPro" id="IPR009057">
    <property type="entry name" value="Homeodomain-like_sf"/>
</dbReference>
<dbReference type="Pfam" id="PF00440">
    <property type="entry name" value="TetR_N"/>
    <property type="match status" value="1"/>
</dbReference>
<dbReference type="PANTHER" id="PTHR30055:SF146">
    <property type="entry name" value="HTH-TYPE TRANSCRIPTIONAL DUAL REGULATOR CECR"/>
    <property type="match status" value="1"/>
</dbReference>
<keyword evidence="3" id="KW-0804">Transcription</keyword>
<accession>A0AAE9NTQ4</accession>
<dbReference type="SUPFAM" id="SSF46689">
    <property type="entry name" value="Homeodomain-like"/>
    <property type="match status" value="1"/>
</dbReference>
<feature type="domain" description="HTH tetR-type" evidence="5">
    <location>
        <begin position="6"/>
        <end position="66"/>
    </location>
</feature>
<dbReference type="GO" id="GO:0000976">
    <property type="term" value="F:transcription cis-regulatory region binding"/>
    <property type="evidence" value="ECO:0007669"/>
    <property type="project" value="TreeGrafter"/>
</dbReference>
<dbReference type="PROSITE" id="PS50977">
    <property type="entry name" value="HTH_TETR_2"/>
    <property type="match status" value="1"/>
</dbReference>
<keyword evidence="2 4" id="KW-0238">DNA-binding</keyword>
<dbReference type="InterPro" id="IPR050109">
    <property type="entry name" value="HTH-type_TetR-like_transc_reg"/>
</dbReference>
<protein>
    <submittedName>
        <fullName evidence="6">TetR/AcrR family transcriptional regulator</fullName>
    </submittedName>
</protein>
<dbReference type="PRINTS" id="PR00455">
    <property type="entry name" value="HTHTETR"/>
</dbReference>
<dbReference type="Pfam" id="PF14246">
    <property type="entry name" value="TetR_C_7"/>
    <property type="match status" value="1"/>
</dbReference>
<dbReference type="InterPro" id="IPR001647">
    <property type="entry name" value="HTH_TetR"/>
</dbReference>
<dbReference type="PANTHER" id="PTHR30055">
    <property type="entry name" value="HTH-TYPE TRANSCRIPTIONAL REGULATOR RUTR"/>
    <property type="match status" value="1"/>
</dbReference>
<dbReference type="RefSeq" id="WP_258883842.1">
    <property type="nucleotide sequence ID" value="NZ_CP090065.1"/>
</dbReference>
<evidence type="ECO:0000313" key="7">
    <source>
        <dbReference type="Proteomes" id="UP001059272"/>
    </source>
</evidence>
<dbReference type="EMBL" id="CP090065">
    <property type="protein sequence ID" value="UVO08803.1"/>
    <property type="molecule type" value="Genomic_DNA"/>
</dbReference>
<sequence>MRKKTEARRLQFVMAAGKLFLDHGFAAVTMESIAAEATSSKVTLYNYFSSKEALFEAYILEAGKGMVERLLDSSTNGQTRDETLHHLGRSYLELVTKPDIVALNRLTIGEAGRFPELSRLFYALGPKRTLSSIDEVMSQLMEKGWIRQAEVRKVSLHFKALCEAEMVERILWGLEPVEVEPDAMEAAALSGVEAFIQLYGKE</sequence>
<reference evidence="6" key="1">
    <citation type="submission" date="2021-12" db="EMBL/GenBank/DDBJ databases">
        <title>Genome sequence of novel Pectobacterium sp. causing blackleg.</title>
        <authorList>
            <person name="Wang J."/>
        </authorList>
    </citation>
    <scope>NUCLEOTIDE SEQUENCE</scope>
    <source>
        <strain evidence="6">BY21311</strain>
    </source>
</reference>
<dbReference type="KEGG" id="ppoo:LW347_02065"/>
<dbReference type="AlphaFoldDB" id="A0AAE9NTQ4"/>
<evidence type="ECO:0000313" key="6">
    <source>
        <dbReference type="EMBL" id="UVO08803.1"/>
    </source>
</evidence>
<evidence type="ECO:0000256" key="4">
    <source>
        <dbReference type="PROSITE-ProRule" id="PRU00335"/>
    </source>
</evidence>
<dbReference type="InterPro" id="IPR039536">
    <property type="entry name" value="TetR_C_Proteobacteria"/>
</dbReference>
<evidence type="ECO:0000256" key="2">
    <source>
        <dbReference type="ARBA" id="ARBA00023125"/>
    </source>
</evidence>
<dbReference type="Gene3D" id="1.10.357.10">
    <property type="entry name" value="Tetracycline Repressor, domain 2"/>
    <property type="match status" value="1"/>
</dbReference>
<evidence type="ECO:0000256" key="1">
    <source>
        <dbReference type="ARBA" id="ARBA00023015"/>
    </source>
</evidence>
<dbReference type="FunFam" id="1.10.10.60:FF:000141">
    <property type="entry name" value="TetR family transcriptional regulator"/>
    <property type="match status" value="1"/>
</dbReference>
<feature type="DNA-binding region" description="H-T-H motif" evidence="4">
    <location>
        <begin position="29"/>
        <end position="48"/>
    </location>
</feature>
<gene>
    <name evidence="6" type="ORF">LW347_02065</name>
</gene>
<organism evidence="6 7">
    <name type="scientific">Pectobacterium polonicum</name>
    <dbReference type="NCBI Taxonomy" id="2485124"/>
    <lineage>
        <taxon>Bacteria</taxon>
        <taxon>Pseudomonadati</taxon>
        <taxon>Pseudomonadota</taxon>
        <taxon>Gammaproteobacteria</taxon>
        <taxon>Enterobacterales</taxon>
        <taxon>Pectobacteriaceae</taxon>
        <taxon>Pectobacterium</taxon>
    </lineage>
</organism>
<name>A0AAE9NTQ4_9GAMM</name>
<keyword evidence="1" id="KW-0805">Transcription regulation</keyword>
<proteinExistence type="predicted"/>
<dbReference type="Gene3D" id="1.10.10.60">
    <property type="entry name" value="Homeodomain-like"/>
    <property type="match status" value="1"/>
</dbReference>
<dbReference type="Proteomes" id="UP001059272">
    <property type="component" value="Chromosome"/>
</dbReference>
<dbReference type="GO" id="GO:0003700">
    <property type="term" value="F:DNA-binding transcription factor activity"/>
    <property type="evidence" value="ECO:0007669"/>
    <property type="project" value="TreeGrafter"/>
</dbReference>